<feature type="compositionally biased region" description="Polar residues" evidence="3">
    <location>
        <begin position="28"/>
        <end position="39"/>
    </location>
</feature>
<evidence type="ECO:0008006" key="6">
    <source>
        <dbReference type="Google" id="ProtNLM"/>
    </source>
</evidence>
<evidence type="ECO:0000256" key="2">
    <source>
        <dbReference type="ARBA" id="ARBA00022801"/>
    </source>
</evidence>
<dbReference type="PANTHER" id="PTHR43343">
    <property type="entry name" value="PEPTIDASE S12"/>
    <property type="match status" value="1"/>
</dbReference>
<dbReference type="Gene3D" id="2.40.10.120">
    <property type="match status" value="1"/>
</dbReference>
<keyword evidence="1" id="KW-0645">Protease</keyword>
<reference evidence="4" key="1">
    <citation type="submission" date="2023-03" db="EMBL/GenBank/DDBJ databases">
        <title>Actinorhabdospora filicis NBRC 111898.</title>
        <authorList>
            <person name="Ichikawa N."/>
            <person name="Sato H."/>
            <person name="Tonouchi N."/>
        </authorList>
    </citation>
    <scope>NUCLEOTIDE SEQUENCE</scope>
    <source>
        <strain evidence="4">NBRC 111898</strain>
    </source>
</reference>
<organism evidence="4 5">
    <name type="scientific">Actinorhabdospora filicis</name>
    <dbReference type="NCBI Taxonomy" id="1785913"/>
    <lineage>
        <taxon>Bacteria</taxon>
        <taxon>Bacillati</taxon>
        <taxon>Actinomycetota</taxon>
        <taxon>Actinomycetes</taxon>
        <taxon>Micromonosporales</taxon>
        <taxon>Micromonosporaceae</taxon>
        <taxon>Actinorhabdospora</taxon>
    </lineage>
</organism>
<evidence type="ECO:0000313" key="4">
    <source>
        <dbReference type="EMBL" id="GLZ81682.1"/>
    </source>
</evidence>
<proteinExistence type="predicted"/>
<feature type="compositionally biased region" description="Low complexity" evidence="3">
    <location>
        <begin position="43"/>
        <end position="59"/>
    </location>
</feature>
<keyword evidence="5" id="KW-1185">Reference proteome</keyword>
<feature type="compositionally biased region" description="Pro residues" evidence="3">
    <location>
        <begin position="100"/>
        <end position="118"/>
    </location>
</feature>
<evidence type="ECO:0000256" key="3">
    <source>
        <dbReference type="SAM" id="MobiDB-lite"/>
    </source>
</evidence>
<dbReference type="PANTHER" id="PTHR43343:SF3">
    <property type="entry name" value="PROTEASE DO-LIKE 8, CHLOROPLASTIC"/>
    <property type="match status" value="1"/>
</dbReference>
<dbReference type="AlphaFoldDB" id="A0A9W6W6L6"/>
<dbReference type="Pfam" id="PF13365">
    <property type="entry name" value="Trypsin_2"/>
    <property type="match status" value="1"/>
</dbReference>
<dbReference type="InterPro" id="IPR051201">
    <property type="entry name" value="Chloro_Bact_Ser_Proteases"/>
</dbReference>
<dbReference type="SUPFAM" id="SSF50494">
    <property type="entry name" value="Trypsin-like serine proteases"/>
    <property type="match status" value="1"/>
</dbReference>
<dbReference type="InterPro" id="IPR001940">
    <property type="entry name" value="Peptidase_S1C"/>
</dbReference>
<comment type="caution">
    <text evidence="4">The sequence shown here is derived from an EMBL/GenBank/DDBJ whole genome shotgun (WGS) entry which is preliminary data.</text>
</comment>
<keyword evidence="2" id="KW-0378">Hydrolase</keyword>
<protein>
    <recommendedName>
        <fullName evidence="6">Serine protease PepD</fullName>
    </recommendedName>
</protein>
<dbReference type="Proteomes" id="UP001165079">
    <property type="component" value="Unassembled WGS sequence"/>
</dbReference>
<evidence type="ECO:0000256" key="1">
    <source>
        <dbReference type="ARBA" id="ARBA00022670"/>
    </source>
</evidence>
<dbReference type="InterPro" id="IPR009003">
    <property type="entry name" value="Peptidase_S1_PA"/>
</dbReference>
<name>A0A9W6W6L6_9ACTN</name>
<dbReference type="RefSeq" id="WP_285667232.1">
    <property type="nucleotide sequence ID" value="NZ_BSTX01000007.1"/>
</dbReference>
<dbReference type="PRINTS" id="PR00834">
    <property type="entry name" value="PROTEASES2C"/>
</dbReference>
<feature type="region of interest" description="Disordered" evidence="3">
    <location>
        <begin position="1"/>
        <end position="152"/>
    </location>
</feature>
<evidence type="ECO:0000313" key="5">
    <source>
        <dbReference type="Proteomes" id="UP001165079"/>
    </source>
</evidence>
<dbReference type="GO" id="GO:0006508">
    <property type="term" value="P:proteolysis"/>
    <property type="evidence" value="ECO:0007669"/>
    <property type="project" value="UniProtKB-KW"/>
</dbReference>
<feature type="compositionally biased region" description="Low complexity" evidence="3">
    <location>
        <begin position="87"/>
        <end position="99"/>
    </location>
</feature>
<feature type="compositionally biased region" description="Pro residues" evidence="3">
    <location>
        <begin position="74"/>
        <end position="86"/>
    </location>
</feature>
<accession>A0A9W6W6L6</accession>
<gene>
    <name evidence="4" type="ORF">Afil01_64890</name>
</gene>
<dbReference type="EMBL" id="BSTX01000007">
    <property type="protein sequence ID" value="GLZ81682.1"/>
    <property type="molecule type" value="Genomic_DNA"/>
</dbReference>
<dbReference type="GO" id="GO:0004252">
    <property type="term" value="F:serine-type endopeptidase activity"/>
    <property type="evidence" value="ECO:0007669"/>
    <property type="project" value="InterPro"/>
</dbReference>
<sequence length="435" mass="42774">MNEPNASAAPDPRDGSNPPASAEGVTPLNETHSSETPANDLTAAEIAANHAEVAKAAAEVPSWKPETAGTAVPPEAPSPTPTPTAVPPVAAAPAVEWPASPQPPAWAAPQRPVPPPVTGPASHPLTSQLPPVWPAAPQHAQPRPGVSYAPPPTPGYYPNSPVTGYPAPAPKTPAWRKPLAAVALIAALVVGSATAGGVAGYLAGDANASGSGSHISSPSAPVANGATIADVAAAVQPSVVVITTGQAEGSGVVLDKNGNILTNNHVVSTARGNTVTVKFADGTTANARIVGTDPANDLAVINVGASEKLTPIAIGDSSSLRVGDTVLALGSPLGLEGSVSSGIVSALDRTISVGSEQESPFSRSEATKLNGLIQTDAAINSGNSGGALVNGRGELIGINTAIATDGSSSGSIGVGFAIPSNTAKQVAEKLIAQGS</sequence>